<dbReference type="PROSITE" id="PS50102">
    <property type="entry name" value="RRM"/>
    <property type="match status" value="1"/>
</dbReference>
<dbReference type="GeneID" id="113496549"/>
<dbReference type="GO" id="GO:0016491">
    <property type="term" value="F:oxidoreductase activity"/>
    <property type="evidence" value="ECO:0007669"/>
    <property type="project" value="InterPro"/>
</dbReference>
<feature type="domain" description="RRM" evidence="5">
    <location>
        <begin position="176"/>
        <end position="246"/>
    </location>
</feature>
<dbReference type="PANTHER" id="PTHR16001">
    <property type="entry name" value="ECTO-NOX DISULFIDE-THIOL EXCHANGER"/>
    <property type="match status" value="1"/>
</dbReference>
<feature type="region of interest" description="Disordered" evidence="4">
    <location>
        <begin position="1"/>
        <end position="39"/>
    </location>
</feature>
<dbReference type="InterPro" id="IPR056611">
    <property type="entry name" value="ENOX1/2_dom"/>
</dbReference>
<dbReference type="KEGG" id="tnl:113496549"/>
<dbReference type="InterPro" id="IPR012677">
    <property type="entry name" value="Nucleotide-bd_a/b_plait_sf"/>
</dbReference>
<evidence type="ECO:0000313" key="7">
    <source>
        <dbReference type="RefSeq" id="XP_026731609.1"/>
    </source>
</evidence>
<keyword evidence="3" id="KW-0175">Coiled coil</keyword>
<dbReference type="PANTHER" id="PTHR16001:SF4">
    <property type="entry name" value="ECTO-NOX DISULFIDE-THIOL EXCHANGER 1-LIKE PROTEIN"/>
    <property type="match status" value="1"/>
</dbReference>
<dbReference type="InParanoid" id="A0A7E5VTH0"/>
<evidence type="ECO:0000313" key="6">
    <source>
        <dbReference type="Proteomes" id="UP000322000"/>
    </source>
</evidence>
<accession>A0A7E5VTH0</accession>
<evidence type="ECO:0000256" key="2">
    <source>
        <dbReference type="PROSITE-ProRule" id="PRU00176"/>
    </source>
</evidence>
<evidence type="ECO:0000259" key="5">
    <source>
        <dbReference type="PROSITE" id="PS50102"/>
    </source>
</evidence>
<feature type="compositionally biased region" description="Basic and acidic residues" evidence="4">
    <location>
        <begin position="20"/>
        <end position="33"/>
    </location>
</feature>
<dbReference type="InterPro" id="IPR000504">
    <property type="entry name" value="RRM_dom"/>
</dbReference>
<organism evidence="6 7">
    <name type="scientific">Trichoplusia ni</name>
    <name type="common">Cabbage looper</name>
    <dbReference type="NCBI Taxonomy" id="7111"/>
    <lineage>
        <taxon>Eukaryota</taxon>
        <taxon>Metazoa</taxon>
        <taxon>Ecdysozoa</taxon>
        <taxon>Arthropoda</taxon>
        <taxon>Hexapoda</taxon>
        <taxon>Insecta</taxon>
        <taxon>Pterygota</taxon>
        <taxon>Neoptera</taxon>
        <taxon>Endopterygota</taxon>
        <taxon>Lepidoptera</taxon>
        <taxon>Glossata</taxon>
        <taxon>Ditrysia</taxon>
        <taxon>Noctuoidea</taxon>
        <taxon>Noctuidae</taxon>
        <taxon>Plusiinae</taxon>
        <taxon>Trichoplusia</taxon>
    </lineage>
</organism>
<dbReference type="Proteomes" id="UP000322000">
    <property type="component" value="Chromosome 1"/>
</dbReference>
<proteinExistence type="predicted"/>
<dbReference type="SUPFAM" id="SSF54928">
    <property type="entry name" value="RNA-binding domain, RBD"/>
    <property type="match status" value="1"/>
</dbReference>
<dbReference type="GO" id="GO:0003723">
    <property type="term" value="F:RNA binding"/>
    <property type="evidence" value="ECO:0007669"/>
    <property type="project" value="UniProtKB-UniRule"/>
</dbReference>
<dbReference type="Gene3D" id="3.30.70.330">
    <property type="match status" value="1"/>
</dbReference>
<dbReference type="Pfam" id="PF00076">
    <property type="entry name" value="RRM_1"/>
    <property type="match status" value="1"/>
</dbReference>
<dbReference type="Pfam" id="PF23267">
    <property type="entry name" value="ENOX1"/>
    <property type="match status" value="1"/>
</dbReference>
<dbReference type="SMART" id="SM00360">
    <property type="entry name" value="RRM"/>
    <property type="match status" value="1"/>
</dbReference>
<feature type="coiled-coil region" evidence="3">
    <location>
        <begin position="274"/>
        <end position="301"/>
    </location>
</feature>
<gene>
    <name evidence="7" type="primary">LOC113496549</name>
</gene>
<evidence type="ECO:0000256" key="4">
    <source>
        <dbReference type="SAM" id="MobiDB-lite"/>
    </source>
</evidence>
<evidence type="ECO:0000256" key="3">
    <source>
        <dbReference type="SAM" id="Coils"/>
    </source>
</evidence>
<dbReference type="InterPro" id="IPR035979">
    <property type="entry name" value="RBD_domain_sf"/>
</dbReference>
<dbReference type="AlphaFoldDB" id="A0A7E5VTH0"/>
<dbReference type="InterPro" id="IPR038876">
    <property type="entry name" value="ENOX"/>
</dbReference>
<keyword evidence="1 2" id="KW-0694">RNA-binding</keyword>
<protein>
    <submittedName>
        <fullName evidence="7">Ecto-NOX disulfide-thiol exchanger 2-like</fullName>
    </submittedName>
</protein>
<dbReference type="GO" id="GO:0009897">
    <property type="term" value="C:external side of plasma membrane"/>
    <property type="evidence" value="ECO:0007669"/>
    <property type="project" value="InterPro"/>
</dbReference>
<reference evidence="7" key="1">
    <citation type="submission" date="2025-08" db="UniProtKB">
        <authorList>
            <consortium name="RefSeq"/>
        </authorList>
    </citation>
    <scope>IDENTIFICATION</scope>
</reference>
<keyword evidence="6" id="KW-1185">Reference proteome</keyword>
<dbReference type="GO" id="GO:0007624">
    <property type="term" value="P:ultradian rhythm"/>
    <property type="evidence" value="ECO:0007669"/>
    <property type="project" value="InterPro"/>
</dbReference>
<dbReference type="OrthoDB" id="10039782at2759"/>
<evidence type="ECO:0000256" key="1">
    <source>
        <dbReference type="ARBA" id="ARBA00022884"/>
    </source>
</evidence>
<dbReference type="FunCoup" id="A0A7E5VTH0">
    <property type="interactions" value="431"/>
</dbReference>
<sequence length="636" mass="72152">MQGMGNNRRERSRSPMRIDTGGRRRDIKPDISKSSESSMPVMNPIMMANMYPQANMMMASGMYPNMMMPGAMMSSGMMPATGMDIMSGASMEMVPQGTMDVSAIAGQSMAPAPASTMDISMMGGMMVDPTMMGMYSNMGGDLLQDKKEIVFKHAILIPPNPAAPQPPRRTKPPGCRTIFVGGLPDKIRESTVREIFETYGRIHTLRLSKKNFCHIRFDREECVDQAMMISGYRIKLTDVKIEDDIKDESDHPPTTSGWLHVDYALSRDDQNDYERRQRQVMRAQQAQMQQLNAQNEISNRATTTYRRSPSPIRIQPFSNAALVQLAEKLKNEEHFYTTLPTLLAWLERGECSKKNANQFYSMIQATNAQIRRLFNEKMQAEEELQECKERVKNHIAKIIEQLEQVGKVFAASTHQRVWDHFTKPQRKNIETWQKMTQEFNALKEEFHEKFYNDDGDLNGYGSKMSSDLRNEDVLQLKRENESLQFQLEAYINEVDVIKLDSQKEMEKFKAQFIARQALQGAMEKNPPLPSPIVKPPPPPPLPEEADAVVNLKEVVEAGCGEAKLIGIMSAFLQVHPQGASLDYVVSYVRAIFPHVSQASIHHVLQKHTDVFERSTSGVGANIEHRWSFIAFKSAQI</sequence>
<dbReference type="RefSeq" id="XP_026731609.1">
    <property type="nucleotide sequence ID" value="XM_026875808.1"/>
</dbReference>
<feature type="coiled-coil region" evidence="3">
    <location>
        <begin position="363"/>
        <end position="404"/>
    </location>
</feature>
<name>A0A7E5VTH0_TRINI</name>